<dbReference type="Gene3D" id="3.40.50.1000">
    <property type="entry name" value="HAD superfamily/HAD-like"/>
    <property type="match status" value="1"/>
</dbReference>
<name>A0A073CDK5_PLAA1</name>
<dbReference type="NCBIfam" id="TIGR02252">
    <property type="entry name" value="DREG-2"/>
    <property type="match status" value="1"/>
</dbReference>
<dbReference type="EMBL" id="CM002803">
    <property type="protein sequence ID" value="KEI65728.1"/>
    <property type="molecule type" value="Genomic_DNA"/>
</dbReference>
<dbReference type="eggNOG" id="COG1011">
    <property type="taxonomic scope" value="Bacteria"/>
</dbReference>
<dbReference type="Proteomes" id="UP000027395">
    <property type="component" value="Chromosome"/>
</dbReference>
<dbReference type="Pfam" id="PF00702">
    <property type="entry name" value="Hydrolase"/>
    <property type="match status" value="1"/>
</dbReference>
<dbReference type="InterPro" id="IPR051828">
    <property type="entry name" value="HAD-like_hydrolase_domain"/>
</dbReference>
<gene>
    <name evidence="1" type="ORF">A19Y_0529</name>
</gene>
<dbReference type="PANTHER" id="PTHR46191:SF2">
    <property type="entry name" value="HALOACID DEHALOGENASE-LIKE HYDROLASE DOMAIN-CONTAINING PROTEIN 3"/>
    <property type="match status" value="1"/>
</dbReference>
<evidence type="ECO:0000313" key="1">
    <source>
        <dbReference type="EMBL" id="KEI65728.1"/>
    </source>
</evidence>
<dbReference type="HOGENOM" id="CLU_045011_8_0_3"/>
<keyword evidence="2" id="KW-1185">Reference proteome</keyword>
<dbReference type="SFLD" id="SFLDS00003">
    <property type="entry name" value="Haloacid_Dehalogenase"/>
    <property type="match status" value="1"/>
</dbReference>
<dbReference type="InterPro" id="IPR006439">
    <property type="entry name" value="HAD-SF_hydro_IA"/>
</dbReference>
<reference evidence="1 2" key="1">
    <citation type="journal article" date="2014" name="Appl. Environ. Microbiol.">
        <title>Elucidation of insertion elements encoded on plasmids and in vitro construction of shuttle vectors from the toxic cyanobacterium Planktothrix.</title>
        <authorList>
            <person name="Christiansen G."/>
            <person name="Goesmann A."/>
            <person name="Kurmayer R."/>
        </authorList>
    </citation>
    <scope>NUCLEOTIDE SEQUENCE [LARGE SCALE GENOMIC DNA]</scope>
    <source>
        <strain evidence="1 2">NIVA-CYA 126/8</strain>
    </source>
</reference>
<dbReference type="PATRIC" id="fig|388467.6.peg.479"/>
<dbReference type="SUPFAM" id="SSF56784">
    <property type="entry name" value="HAD-like"/>
    <property type="match status" value="1"/>
</dbReference>
<sequence length="250" mass="28390">MTNSQNSTMEKPRVIFLDAVGTLFGVRHSVGEAYRIIAEQFGVNAEAEILDKVFFNCFLAAPVMAFPGVDPNEIPPLEFEWWKALAEQTFKTVGLYNNFTDFSAFFQALYHYFETEKPWFVYPDVLPKLKDWQAQGIELGVLSNFDSRLYPVLESLNLADFFQTVTISTEVGAAKPSAEIFQIALTKHQCLPQEVWHIGDSFKADYQGSKALGIRGILLHRDEPPKGILDEYESLEQISIEPHPTQPSRY</sequence>
<proteinExistence type="predicted"/>
<dbReference type="InterPro" id="IPR023214">
    <property type="entry name" value="HAD_sf"/>
</dbReference>
<organism evidence="1 2">
    <name type="scientific">Planktothrix agardhii (strain NIVA-CYA 126/8)</name>
    <dbReference type="NCBI Taxonomy" id="388467"/>
    <lineage>
        <taxon>Bacteria</taxon>
        <taxon>Bacillati</taxon>
        <taxon>Cyanobacteriota</taxon>
        <taxon>Cyanophyceae</taxon>
        <taxon>Oscillatoriophycideae</taxon>
        <taxon>Oscillatoriales</taxon>
        <taxon>Microcoleaceae</taxon>
        <taxon>Planktothrix</taxon>
    </lineage>
</organism>
<accession>A0A073CDK5</accession>
<dbReference type="InterPro" id="IPR044924">
    <property type="entry name" value="HAD-SF_hydro_IA_REG-2-like_cap"/>
</dbReference>
<dbReference type="NCBIfam" id="TIGR01549">
    <property type="entry name" value="HAD-SF-IA-v1"/>
    <property type="match status" value="1"/>
</dbReference>
<dbReference type="PANTHER" id="PTHR46191">
    <property type="match status" value="1"/>
</dbReference>
<dbReference type="Gene3D" id="1.10.150.720">
    <property type="entry name" value="Haloacid dehalogenase-like hydrolase"/>
    <property type="match status" value="1"/>
</dbReference>
<dbReference type="STRING" id="388467.A19Y_0529"/>
<dbReference type="InterPro" id="IPR011949">
    <property type="entry name" value="HAD-SF_hydro_IA_REG-2-like"/>
</dbReference>
<dbReference type="CDD" id="cd16415">
    <property type="entry name" value="HAD_dREG-2_like"/>
    <property type="match status" value="1"/>
</dbReference>
<protein>
    <submittedName>
        <fullName evidence="1">Uncharacterized protein</fullName>
    </submittedName>
</protein>
<dbReference type="AlphaFoldDB" id="A0A073CDK5"/>
<dbReference type="SFLD" id="SFLDG01129">
    <property type="entry name" value="C1.5:_HAD__Beta-PGM__Phosphata"/>
    <property type="match status" value="1"/>
</dbReference>
<evidence type="ECO:0000313" key="2">
    <source>
        <dbReference type="Proteomes" id="UP000027395"/>
    </source>
</evidence>
<dbReference type="InterPro" id="IPR036412">
    <property type="entry name" value="HAD-like_sf"/>
</dbReference>